<feature type="non-terminal residue" evidence="1">
    <location>
        <position position="1"/>
    </location>
</feature>
<name>A0ACA9S7F2_9GLOM</name>
<evidence type="ECO:0000313" key="2">
    <source>
        <dbReference type="Proteomes" id="UP000789920"/>
    </source>
</evidence>
<proteinExistence type="predicted"/>
<sequence>DLQISSSSKSEYNSDNNLNDYVSTDNLKDNNILKSDLETGDNYEIYYDAKNAFGISNIQYAYGDPRTIRSIQKYPFLDIPVKKTYRSCLSVKVYEFSLATLDIEYISVNFEDQHYKTS</sequence>
<reference evidence="1" key="1">
    <citation type="submission" date="2021-06" db="EMBL/GenBank/DDBJ databases">
        <authorList>
            <person name="Kallberg Y."/>
            <person name="Tangrot J."/>
            <person name="Rosling A."/>
        </authorList>
    </citation>
    <scope>NUCLEOTIDE SEQUENCE</scope>
    <source>
        <strain evidence="1">MA461A</strain>
    </source>
</reference>
<keyword evidence="2" id="KW-1185">Reference proteome</keyword>
<gene>
    <name evidence="1" type="ORF">RPERSI_LOCUS27316</name>
</gene>
<dbReference type="EMBL" id="CAJVQC010095980">
    <property type="protein sequence ID" value="CAG8828732.1"/>
    <property type="molecule type" value="Genomic_DNA"/>
</dbReference>
<dbReference type="Proteomes" id="UP000789920">
    <property type="component" value="Unassembled WGS sequence"/>
</dbReference>
<protein>
    <submittedName>
        <fullName evidence="1">28_t:CDS:1</fullName>
    </submittedName>
</protein>
<comment type="caution">
    <text evidence="1">The sequence shown here is derived from an EMBL/GenBank/DDBJ whole genome shotgun (WGS) entry which is preliminary data.</text>
</comment>
<accession>A0ACA9S7F2</accession>
<organism evidence="1 2">
    <name type="scientific">Racocetra persica</name>
    <dbReference type="NCBI Taxonomy" id="160502"/>
    <lineage>
        <taxon>Eukaryota</taxon>
        <taxon>Fungi</taxon>
        <taxon>Fungi incertae sedis</taxon>
        <taxon>Mucoromycota</taxon>
        <taxon>Glomeromycotina</taxon>
        <taxon>Glomeromycetes</taxon>
        <taxon>Diversisporales</taxon>
        <taxon>Gigasporaceae</taxon>
        <taxon>Racocetra</taxon>
    </lineage>
</organism>
<evidence type="ECO:0000313" key="1">
    <source>
        <dbReference type="EMBL" id="CAG8828732.1"/>
    </source>
</evidence>